<dbReference type="Proteomes" id="UP000240490">
    <property type="component" value="Unassembled WGS sequence"/>
</dbReference>
<proteinExistence type="predicted"/>
<reference evidence="1 2" key="1">
    <citation type="submission" date="2017-04" db="EMBL/GenBank/DDBJ databases">
        <title>Novel microbial lineages endemic to geothermal iron-oxide mats fill important gaps in the evolutionary history of Archaea.</title>
        <authorList>
            <person name="Jay Z.J."/>
            <person name="Beam J.P."/>
            <person name="Dlakic M."/>
            <person name="Rusch D.B."/>
            <person name="Kozubal M.A."/>
            <person name="Inskeep W.P."/>
        </authorList>
    </citation>
    <scope>NUCLEOTIDE SEQUENCE [LARGE SCALE GENOMIC DNA]</scope>
    <source>
        <strain evidence="1">ECH_B_SAG-M15</strain>
    </source>
</reference>
<dbReference type="InterPro" id="IPR009409">
    <property type="entry name" value="DUF1059"/>
</dbReference>
<dbReference type="Pfam" id="PF06348">
    <property type="entry name" value="DUF1059"/>
    <property type="match status" value="1"/>
</dbReference>
<organism evidence="1 2">
    <name type="scientific">Candidatus Marsarchaeota G2 archaeon ECH_B_SAG-M15</name>
    <dbReference type="NCBI Taxonomy" id="1978162"/>
    <lineage>
        <taxon>Archaea</taxon>
        <taxon>Candidatus Marsarchaeota</taxon>
        <taxon>Candidatus Marsarchaeota group 2</taxon>
    </lineage>
</organism>
<accession>A0A2R6AXV3</accession>
<evidence type="ECO:0000313" key="1">
    <source>
        <dbReference type="EMBL" id="PSN91225.1"/>
    </source>
</evidence>
<comment type="caution">
    <text evidence="1">The sequence shown here is derived from an EMBL/GenBank/DDBJ whole genome shotgun (WGS) entry which is preliminary data.</text>
</comment>
<dbReference type="AlphaFoldDB" id="A0A2R6AXV3"/>
<evidence type="ECO:0000313" key="2">
    <source>
        <dbReference type="Proteomes" id="UP000240490"/>
    </source>
</evidence>
<name>A0A2R6AXV3_9ARCH</name>
<sequence length="62" mass="7001">MAKYEFACKDIGMQCGFSAEAKSQDELMQKIAQHAKEAHNMTEIPPETLQKVKGAIKKKGWF</sequence>
<gene>
    <name evidence="1" type="ORF">B9Q08_03325</name>
</gene>
<dbReference type="EMBL" id="NEXJ01000053">
    <property type="protein sequence ID" value="PSN91225.1"/>
    <property type="molecule type" value="Genomic_DNA"/>
</dbReference>
<protein>
    <submittedName>
        <fullName evidence="1">Small metal-binding protein</fullName>
    </submittedName>
</protein>